<dbReference type="InterPro" id="IPR028098">
    <property type="entry name" value="Glyco_trans_4-like_N"/>
</dbReference>
<evidence type="ECO:0000313" key="2">
    <source>
        <dbReference type="EMBL" id="MFD0945975.1"/>
    </source>
</evidence>
<dbReference type="NCBIfam" id="TIGR03087">
    <property type="entry name" value="stp1"/>
    <property type="match status" value="1"/>
</dbReference>
<gene>
    <name evidence="2" type="ORF">ACFQ1E_06460</name>
</gene>
<evidence type="ECO:0000313" key="3">
    <source>
        <dbReference type="Proteomes" id="UP001596977"/>
    </source>
</evidence>
<organism evidence="2 3">
    <name type="scientific">Sphingomonas canadensis</name>
    <dbReference type="NCBI Taxonomy" id="1219257"/>
    <lineage>
        <taxon>Bacteria</taxon>
        <taxon>Pseudomonadati</taxon>
        <taxon>Pseudomonadota</taxon>
        <taxon>Alphaproteobacteria</taxon>
        <taxon>Sphingomonadales</taxon>
        <taxon>Sphingomonadaceae</taxon>
        <taxon>Sphingomonas</taxon>
    </lineage>
</organism>
<proteinExistence type="predicted"/>
<feature type="domain" description="Glycosyltransferase subfamily 4-like N-terminal" evidence="1">
    <location>
        <begin position="125"/>
        <end position="208"/>
    </location>
</feature>
<dbReference type="EMBL" id="JBHTJG010000002">
    <property type="protein sequence ID" value="MFD0945975.1"/>
    <property type="molecule type" value="Genomic_DNA"/>
</dbReference>
<dbReference type="InterPro" id="IPR017521">
    <property type="entry name" value="Sugar_tfrase_PEP-CTERM_Stp1"/>
</dbReference>
<reference evidence="3" key="1">
    <citation type="journal article" date="2019" name="Int. J. Syst. Evol. Microbiol.">
        <title>The Global Catalogue of Microorganisms (GCM) 10K type strain sequencing project: providing services to taxonomists for standard genome sequencing and annotation.</title>
        <authorList>
            <consortium name="The Broad Institute Genomics Platform"/>
            <consortium name="The Broad Institute Genome Sequencing Center for Infectious Disease"/>
            <person name="Wu L."/>
            <person name="Ma J."/>
        </authorList>
    </citation>
    <scope>NUCLEOTIDE SEQUENCE [LARGE SCALE GENOMIC DNA]</scope>
    <source>
        <strain evidence="3">CCUG 62982</strain>
    </source>
</reference>
<sequence length="400" mass="43963">MGDILFLAHRIPYPPDRGDKIRGFHILKYLSQRKRVHLIAFADDEKDLKRKGGLARYTGNRAIVWRSKGQAVAGMQALMLHKPVSLTAFDNSQLRAEVDNLLARHAIDTIFVFSSQMAQYVPQRTRQKVIMDFVDMDSAKFAAYARSARGPVGWMLGREARLLQQHERAVAARADASLFVSEAEAQLFRERTGSERVHVVENGIDTEQFDPQASFKRVDVMGSLIVFTGQMDYRPNIEGVTWFVETILPHIRLAHPDARFAIVGRNPTDAVKALGKHPGVTVTGEVADVRGWLAAAAVVVAPLKLARGIQNKVLEGMAMARPVVASEAAATGIDHGGTIRVGSTVGEIAEAVNELLSDRVKAAELGAAARRQVQQRYSWEARLAPLDGLLGLKPPRRSAA</sequence>
<dbReference type="Pfam" id="PF13439">
    <property type="entry name" value="Glyco_transf_4"/>
    <property type="match status" value="1"/>
</dbReference>
<dbReference type="PANTHER" id="PTHR12526">
    <property type="entry name" value="GLYCOSYLTRANSFERASE"/>
    <property type="match status" value="1"/>
</dbReference>
<dbReference type="SUPFAM" id="SSF53756">
    <property type="entry name" value="UDP-Glycosyltransferase/glycogen phosphorylase"/>
    <property type="match status" value="1"/>
</dbReference>
<evidence type="ECO:0000259" key="1">
    <source>
        <dbReference type="Pfam" id="PF13439"/>
    </source>
</evidence>
<keyword evidence="3" id="KW-1185">Reference proteome</keyword>
<dbReference type="CDD" id="cd03801">
    <property type="entry name" value="GT4_PimA-like"/>
    <property type="match status" value="1"/>
</dbReference>
<name>A0ABW3H6H9_9SPHN</name>
<dbReference type="Gene3D" id="3.40.50.2000">
    <property type="entry name" value="Glycogen Phosphorylase B"/>
    <property type="match status" value="2"/>
</dbReference>
<protein>
    <submittedName>
        <fullName evidence="2">TIGR03087 family PEP-CTERM/XrtA system glycosyltransferase</fullName>
    </submittedName>
</protein>
<comment type="caution">
    <text evidence="2">The sequence shown here is derived from an EMBL/GenBank/DDBJ whole genome shotgun (WGS) entry which is preliminary data.</text>
</comment>
<dbReference type="PANTHER" id="PTHR12526:SF600">
    <property type="entry name" value="GLYCOSYL TRANSFERASE GROUP 1"/>
    <property type="match status" value="1"/>
</dbReference>
<dbReference type="Proteomes" id="UP001596977">
    <property type="component" value="Unassembled WGS sequence"/>
</dbReference>
<dbReference type="Pfam" id="PF13692">
    <property type="entry name" value="Glyco_trans_1_4"/>
    <property type="match status" value="1"/>
</dbReference>
<accession>A0ABW3H6H9</accession>
<dbReference type="RefSeq" id="WP_264943228.1">
    <property type="nucleotide sequence ID" value="NZ_JAPDRA010000002.1"/>
</dbReference>